<dbReference type="eggNOG" id="COG0526">
    <property type="taxonomic scope" value="Bacteria"/>
</dbReference>
<dbReference type="KEGG" id="lch:Lcho_3811"/>
<dbReference type="EMBL" id="CP001013">
    <property type="protein sequence ID" value="ACB36065.1"/>
    <property type="molecule type" value="Genomic_DNA"/>
</dbReference>
<dbReference type="OrthoDB" id="8521206at2"/>
<gene>
    <name evidence="2" type="ordered locus">Lcho_3811</name>
</gene>
<dbReference type="Gene3D" id="3.40.30.10">
    <property type="entry name" value="Glutaredoxin"/>
    <property type="match status" value="1"/>
</dbReference>
<dbReference type="AlphaFoldDB" id="B1Y6N7"/>
<reference evidence="2 3" key="1">
    <citation type="submission" date="2008-03" db="EMBL/GenBank/DDBJ databases">
        <title>Complete sequence of Leptothrix cholodnii SP-6.</title>
        <authorList>
            <consortium name="US DOE Joint Genome Institute"/>
            <person name="Copeland A."/>
            <person name="Lucas S."/>
            <person name="Lapidus A."/>
            <person name="Glavina del Rio T."/>
            <person name="Dalin E."/>
            <person name="Tice H."/>
            <person name="Bruce D."/>
            <person name="Goodwin L."/>
            <person name="Pitluck S."/>
            <person name="Chertkov O."/>
            <person name="Brettin T."/>
            <person name="Detter J.C."/>
            <person name="Han C."/>
            <person name="Kuske C.R."/>
            <person name="Schmutz J."/>
            <person name="Larimer F."/>
            <person name="Land M."/>
            <person name="Hauser L."/>
            <person name="Kyrpides N."/>
            <person name="Lykidis A."/>
            <person name="Emerson D."/>
            <person name="Richardson P."/>
        </authorList>
    </citation>
    <scope>NUCLEOTIDE SEQUENCE [LARGE SCALE GENOMIC DNA]</scope>
    <source>
        <strain evidence="3">ATCC 51168 / LMG 8142 / SP-6</strain>
    </source>
</reference>
<protein>
    <recommendedName>
        <fullName evidence="1">Thioredoxin domain-containing protein</fullName>
    </recommendedName>
</protein>
<evidence type="ECO:0000313" key="3">
    <source>
        <dbReference type="Proteomes" id="UP000001693"/>
    </source>
</evidence>
<proteinExistence type="predicted"/>
<dbReference type="PROSITE" id="PS51352">
    <property type="entry name" value="THIOREDOXIN_2"/>
    <property type="match status" value="1"/>
</dbReference>
<dbReference type="HOGENOM" id="CLU_141074_2_0_4"/>
<feature type="domain" description="Thioredoxin" evidence="1">
    <location>
        <begin position="1"/>
        <end position="103"/>
    </location>
</feature>
<dbReference type="SUPFAM" id="SSF52833">
    <property type="entry name" value="Thioredoxin-like"/>
    <property type="match status" value="1"/>
</dbReference>
<keyword evidence="3" id="KW-1185">Reference proteome</keyword>
<dbReference type="STRING" id="395495.Lcho_3811"/>
<name>B1Y6N7_LEPCP</name>
<dbReference type="Pfam" id="PF00085">
    <property type="entry name" value="Thioredoxin"/>
    <property type="match status" value="1"/>
</dbReference>
<evidence type="ECO:0000313" key="2">
    <source>
        <dbReference type="EMBL" id="ACB36065.1"/>
    </source>
</evidence>
<dbReference type="Proteomes" id="UP000001693">
    <property type="component" value="Chromosome"/>
</dbReference>
<organism evidence="2 3">
    <name type="scientific">Leptothrix cholodnii (strain ATCC 51168 / LMG 8142 / SP-6)</name>
    <name type="common">Leptothrix discophora (strain SP-6)</name>
    <dbReference type="NCBI Taxonomy" id="395495"/>
    <lineage>
        <taxon>Bacteria</taxon>
        <taxon>Pseudomonadati</taxon>
        <taxon>Pseudomonadota</taxon>
        <taxon>Betaproteobacteria</taxon>
        <taxon>Burkholderiales</taxon>
        <taxon>Sphaerotilaceae</taxon>
        <taxon>Leptothrix</taxon>
    </lineage>
</organism>
<dbReference type="InterPro" id="IPR013766">
    <property type="entry name" value="Thioredoxin_domain"/>
</dbReference>
<dbReference type="RefSeq" id="WP_012348812.1">
    <property type="nucleotide sequence ID" value="NC_010524.1"/>
</dbReference>
<dbReference type="CDD" id="cd02947">
    <property type="entry name" value="TRX_family"/>
    <property type="match status" value="1"/>
</dbReference>
<evidence type="ECO:0000259" key="1">
    <source>
        <dbReference type="PROSITE" id="PS51352"/>
    </source>
</evidence>
<sequence>MTAPALAPIAHPDAGWLVACLCARWCNTCEAYRVTFAQVAAQFPALRFVWVDIEDEADTLGDAALEVENFPTVMLLQHGRPRFFGTLLPHASTLSRTLTAALAGELAGAGLGTTADALAPGVLRVAAHDEASAPR</sequence>
<dbReference type="InterPro" id="IPR036249">
    <property type="entry name" value="Thioredoxin-like_sf"/>
</dbReference>
<accession>B1Y6N7</accession>